<evidence type="ECO:0000256" key="1">
    <source>
        <dbReference type="SAM" id="Phobius"/>
    </source>
</evidence>
<dbReference type="EMBL" id="FJ056432">
    <property type="protein sequence ID" value="AFG43865.1"/>
    <property type="molecule type" value="Genomic_DNA"/>
</dbReference>
<name>H9V272_PINTA</name>
<accession>H9V272</accession>
<feature type="non-terminal residue" evidence="2">
    <location>
        <position position="1"/>
    </location>
</feature>
<evidence type="ECO:0000313" key="2">
    <source>
        <dbReference type="EMBL" id="AFG43865.1"/>
    </source>
</evidence>
<proteinExistence type="predicted"/>
<gene>
    <name evidence="2" type="ORF">0_14972_01</name>
</gene>
<dbReference type="PANTHER" id="PTHR37761:SF2">
    <property type="entry name" value="OS09G0108400 PROTEIN"/>
    <property type="match status" value="1"/>
</dbReference>
<sequence length="132" mass="14606">AEAFANERNALEFQLEAANETRRQLHLVNAETNFKRNKIGSSGIISTMTPASGTYDISKSKVHSEVSKSAICPRVVKAFLESGSKLTQAVDAFCFKTGGHRRFMLFRSLIAVYILALHIVVFIIISFAQLGR</sequence>
<dbReference type="AlphaFoldDB" id="H9V272"/>
<keyword evidence="1" id="KW-0812">Transmembrane</keyword>
<organism evidence="2">
    <name type="scientific">Pinus taeda</name>
    <name type="common">Loblolly pine</name>
    <dbReference type="NCBI Taxonomy" id="3352"/>
    <lineage>
        <taxon>Eukaryota</taxon>
        <taxon>Viridiplantae</taxon>
        <taxon>Streptophyta</taxon>
        <taxon>Embryophyta</taxon>
        <taxon>Tracheophyta</taxon>
        <taxon>Spermatophyta</taxon>
        <taxon>Pinopsida</taxon>
        <taxon>Pinidae</taxon>
        <taxon>Conifers I</taxon>
        <taxon>Pinales</taxon>
        <taxon>Pinaceae</taxon>
        <taxon>Pinus</taxon>
        <taxon>Pinus subgen. Pinus</taxon>
    </lineage>
</organism>
<reference evidence="2" key="1">
    <citation type="submission" date="2008-08" db="EMBL/GenBank/DDBJ databases">
        <title>Nucleotide Diversity and Divergence in the Loblolly Pine Gene Space.</title>
        <authorList>
            <person name="Neale D.B."/>
            <person name="Wegrzyn J.L."/>
            <person name="Lee J.M."/>
            <person name="Eckert A.J."/>
            <person name="Liechty J.D."/>
            <person name="Stevens K.A."/>
            <person name="Langley C.H."/>
        </authorList>
    </citation>
    <scope>NUCLEOTIDE SEQUENCE</scope>
    <source>
        <strain evidence="2">4693</strain>
        <tissue evidence="2">Megagametophyte</tissue>
    </source>
</reference>
<protein>
    <submittedName>
        <fullName evidence="2">Uncharacterized protein</fullName>
    </submittedName>
</protein>
<keyword evidence="1" id="KW-1133">Transmembrane helix</keyword>
<feature type="transmembrane region" description="Helical" evidence="1">
    <location>
        <begin position="110"/>
        <end position="130"/>
    </location>
</feature>
<dbReference type="PANTHER" id="PTHR37761">
    <property type="entry name" value="OS09G0108400 PROTEIN"/>
    <property type="match status" value="1"/>
</dbReference>
<keyword evidence="1" id="KW-0472">Membrane</keyword>